<keyword evidence="3" id="KW-0479">Metal-binding</keyword>
<evidence type="ECO:0000256" key="1">
    <source>
        <dbReference type="ARBA" id="ARBA00001947"/>
    </source>
</evidence>
<evidence type="ECO:0000313" key="9">
    <source>
        <dbReference type="EMBL" id="GGE56126.1"/>
    </source>
</evidence>
<keyword evidence="6" id="KW-0482">Metalloprotease</keyword>
<dbReference type="GO" id="GO:0004222">
    <property type="term" value="F:metalloendopeptidase activity"/>
    <property type="evidence" value="ECO:0007669"/>
    <property type="project" value="TreeGrafter"/>
</dbReference>
<dbReference type="InterPro" id="IPR050570">
    <property type="entry name" value="Cell_wall_metabolism_enzyme"/>
</dbReference>
<dbReference type="PANTHER" id="PTHR21666:SF288">
    <property type="entry name" value="CELL DIVISION PROTEIN YTFB"/>
    <property type="match status" value="1"/>
</dbReference>
<dbReference type="Pfam" id="PF01551">
    <property type="entry name" value="Peptidase_M23"/>
    <property type="match status" value="1"/>
</dbReference>
<feature type="chain" id="PRO_5037480065" evidence="7">
    <location>
        <begin position="22"/>
        <end position="378"/>
    </location>
</feature>
<accession>A0A917AJ89</accession>
<evidence type="ECO:0000256" key="6">
    <source>
        <dbReference type="ARBA" id="ARBA00023049"/>
    </source>
</evidence>
<dbReference type="SUPFAM" id="SSF51261">
    <property type="entry name" value="Duplicated hybrid motif"/>
    <property type="match status" value="1"/>
</dbReference>
<keyword evidence="2" id="KW-0645">Protease</keyword>
<organism evidence="9 10">
    <name type="scientific">Actibacterium pelagium</name>
    <dbReference type="NCBI Taxonomy" id="2029103"/>
    <lineage>
        <taxon>Bacteria</taxon>
        <taxon>Pseudomonadati</taxon>
        <taxon>Pseudomonadota</taxon>
        <taxon>Alphaproteobacteria</taxon>
        <taxon>Rhodobacterales</taxon>
        <taxon>Roseobacteraceae</taxon>
        <taxon>Actibacterium</taxon>
    </lineage>
</organism>
<feature type="signal peptide" evidence="7">
    <location>
        <begin position="1"/>
        <end position="21"/>
    </location>
</feature>
<comment type="cofactor">
    <cofactor evidence="1">
        <name>Zn(2+)</name>
        <dbReference type="ChEBI" id="CHEBI:29105"/>
    </cofactor>
</comment>
<dbReference type="EMBL" id="BMKN01000002">
    <property type="protein sequence ID" value="GGE56126.1"/>
    <property type="molecule type" value="Genomic_DNA"/>
</dbReference>
<evidence type="ECO:0000256" key="7">
    <source>
        <dbReference type="SAM" id="SignalP"/>
    </source>
</evidence>
<keyword evidence="5" id="KW-0862">Zinc</keyword>
<name>A0A917AJ89_9RHOB</name>
<keyword evidence="7" id="KW-0732">Signal</keyword>
<evidence type="ECO:0000256" key="3">
    <source>
        <dbReference type="ARBA" id="ARBA00022723"/>
    </source>
</evidence>
<evidence type="ECO:0000256" key="5">
    <source>
        <dbReference type="ARBA" id="ARBA00022833"/>
    </source>
</evidence>
<evidence type="ECO:0000259" key="8">
    <source>
        <dbReference type="Pfam" id="PF01551"/>
    </source>
</evidence>
<keyword evidence="10" id="KW-1185">Reference proteome</keyword>
<dbReference type="Gene3D" id="2.70.70.10">
    <property type="entry name" value="Glucose Permease (Domain IIA)"/>
    <property type="match status" value="1"/>
</dbReference>
<proteinExistence type="predicted"/>
<dbReference type="GO" id="GO:0046872">
    <property type="term" value="F:metal ion binding"/>
    <property type="evidence" value="ECO:0007669"/>
    <property type="project" value="UniProtKB-KW"/>
</dbReference>
<dbReference type="RefSeq" id="WP_095594365.1">
    <property type="nucleotide sequence ID" value="NZ_BMKN01000002.1"/>
</dbReference>
<dbReference type="AlphaFoldDB" id="A0A917AJ89"/>
<dbReference type="CDD" id="cd12797">
    <property type="entry name" value="M23_peptidase"/>
    <property type="match status" value="1"/>
</dbReference>
<dbReference type="InterPro" id="IPR011055">
    <property type="entry name" value="Dup_hybrid_motif"/>
</dbReference>
<feature type="domain" description="M23ase beta-sheet core" evidence="8">
    <location>
        <begin position="262"/>
        <end position="369"/>
    </location>
</feature>
<reference evidence="9" key="2">
    <citation type="submission" date="2020-09" db="EMBL/GenBank/DDBJ databases">
        <authorList>
            <person name="Sun Q."/>
            <person name="Zhou Y."/>
        </authorList>
    </citation>
    <scope>NUCLEOTIDE SEQUENCE</scope>
    <source>
        <strain evidence="9">CGMCC 1.16012</strain>
    </source>
</reference>
<reference evidence="9" key="1">
    <citation type="journal article" date="2014" name="Int. J. Syst. Evol. Microbiol.">
        <title>Complete genome sequence of Corynebacterium casei LMG S-19264T (=DSM 44701T), isolated from a smear-ripened cheese.</title>
        <authorList>
            <consortium name="US DOE Joint Genome Institute (JGI-PGF)"/>
            <person name="Walter F."/>
            <person name="Albersmeier A."/>
            <person name="Kalinowski J."/>
            <person name="Ruckert C."/>
        </authorList>
    </citation>
    <scope>NUCLEOTIDE SEQUENCE</scope>
    <source>
        <strain evidence="9">CGMCC 1.16012</strain>
    </source>
</reference>
<keyword evidence="4" id="KW-0378">Hydrolase</keyword>
<dbReference type="OrthoDB" id="9809144at2"/>
<dbReference type="PANTHER" id="PTHR21666">
    <property type="entry name" value="PEPTIDASE-RELATED"/>
    <property type="match status" value="1"/>
</dbReference>
<dbReference type="Proteomes" id="UP000606730">
    <property type="component" value="Unassembled WGS sequence"/>
</dbReference>
<evidence type="ECO:0000256" key="4">
    <source>
        <dbReference type="ARBA" id="ARBA00022801"/>
    </source>
</evidence>
<protein>
    <submittedName>
        <fullName evidence="9">Peptidase M23</fullName>
    </submittedName>
</protein>
<sequence>MIARWVLTIALAAMTAGAGLAQDDPGLQARLATEKLDAAALSLTRAQKGRDRVKALVRTVQAYEAGLSALREGQRQVALREAALSQSLSKEEARLSRLLGALQAQQTSPEAMVLMHPAGPVASARAGMLMAQAAPALQTDVAALRDQMQELQQLRTVQLAAAAKLTEGLIGAQEARTALSFAVAERKDLPPRFAADPTAMRQLLESSDTMQSFADGLLSTPLPAGDRPILSFKALKGTLPLPVRGTLLRGFNKADAAGIPRPGVILSTEAQALVTAPSGGTIRYVGPLLDYGNVIIVEPEQSYLVVLAGIAEVFVKTGQVLRTGDALGLMSKDTLNAQGFDPKIQQDGGNPTPETLYIEVREGNMPVDPAAWFRFNKD</sequence>
<evidence type="ECO:0000256" key="2">
    <source>
        <dbReference type="ARBA" id="ARBA00022670"/>
    </source>
</evidence>
<gene>
    <name evidence="9" type="ORF">GCM10011517_24680</name>
</gene>
<dbReference type="GO" id="GO:0006508">
    <property type="term" value="P:proteolysis"/>
    <property type="evidence" value="ECO:0007669"/>
    <property type="project" value="UniProtKB-KW"/>
</dbReference>
<comment type="caution">
    <text evidence="9">The sequence shown here is derived from an EMBL/GenBank/DDBJ whole genome shotgun (WGS) entry which is preliminary data.</text>
</comment>
<dbReference type="InterPro" id="IPR016047">
    <property type="entry name" value="M23ase_b-sheet_dom"/>
</dbReference>
<evidence type="ECO:0000313" key="10">
    <source>
        <dbReference type="Proteomes" id="UP000606730"/>
    </source>
</evidence>